<dbReference type="GO" id="GO:0009055">
    <property type="term" value="F:electron transfer activity"/>
    <property type="evidence" value="ECO:0007669"/>
    <property type="project" value="InterPro"/>
</dbReference>
<keyword evidence="1" id="KW-0732">Signal</keyword>
<evidence type="ECO:0000256" key="1">
    <source>
        <dbReference type="ARBA" id="ARBA00022729"/>
    </source>
</evidence>
<gene>
    <name evidence="6" type="ORF">DCAR_0624551</name>
</gene>
<dbReference type="AlphaFoldDB" id="A0A164VWP7"/>
<dbReference type="PANTHER" id="PTHR33021">
    <property type="entry name" value="BLUE COPPER PROTEIN"/>
    <property type="match status" value="1"/>
</dbReference>
<organism evidence="6 7">
    <name type="scientific">Daucus carota subsp. sativus</name>
    <name type="common">Carrot</name>
    <dbReference type="NCBI Taxonomy" id="79200"/>
    <lineage>
        <taxon>Eukaryota</taxon>
        <taxon>Viridiplantae</taxon>
        <taxon>Streptophyta</taxon>
        <taxon>Embryophyta</taxon>
        <taxon>Tracheophyta</taxon>
        <taxon>Spermatophyta</taxon>
        <taxon>Magnoliopsida</taxon>
        <taxon>eudicotyledons</taxon>
        <taxon>Gunneridae</taxon>
        <taxon>Pentapetalae</taxon>
        <taxon>asterids</taxon>
        <taxon>campanulids</taxon>
        <taxon>Apiales</taxon>
        <taxon>Apiaceae</taxon>
        <taxon>Apioideae</taxon>
        <taxon>Scandiceae</taxon>
        <taxon>Daucinae</taxon>
        <taxon>Daucus</taxon>
        <taxon>Daucus sect. Daucus</taxon>
    </lineage>
</organism>
<dbReference type="Proteomes" id="UP000077755">
    <property type="component" value="Chromosome 6"/>
</dbReference>
<dbReference type="InterPro" id="IPR003245">
    <property type="entry name" value="Phytocyanin_dom"/>
</dbReference>
<comment type="similarity">
    <text evidence="4">Belongs to the early nodulin-like (ENODL) family.</text>
</comment>
<reference evidence="6" key="2">
    <citation type="submission" date="2022-03" db="EMBL/GenBank/DDBJ databases">
        <title>Draft title - Genomic analysis of global carrot germplasm unveils the trajectory of domestication and the origin of high carotenoid orange carrot.</title>
        <authorList>
            <person name="Iorizzo M."/>
            <person name="Ellison S."/>
            <person name="Senalik D."/>
            <person name="Macko-Podgorni A."/>
            <person name="Grzebelus D."/>
            <person name="Bostan H."/>
            <person name="Rolling W."/>
            <person name="Curaba J."/>
            <person name="Simon P."/>
        </authorList>
    </citation>
    <scope>NUCLEOTIDE SEQUENCE</scope>
    <source>
        <tissue evidence="6">Leaf</tissue>
    </source>
</reference>
<evidence type="ECO:0000256" key="4">
    <source>
        <dbReference type="ARBA" id="ARBA00035011"/>
    </source>
</evidence>
<keyword evidence="2" id="KW-1015">Disulfide bond</keyword>
<dbReference type="Gramene" id="KZM90971">
    <property type="protein sequence ID" value="KZM90971"/>
    <property type="gene ID" value="DCAR_021664"/>
</dbReference>
<dbReference type="OrthoDB" id="676939at2759"/>
<dbReference type="OMA" id="GRFTWAP"/>
<dbReference type="FunFam" id="2.60.40.420:FF:000018">
    <property type="entry name" value="Lamin-like protein"/>
    <property type="match status" value="1"/>
</dbReference>
<evidence type="ECO:0000256" key="2">
    <source>
        <dbReference type="ARBA" id="ARBA00023157"/>
    </source>
</evidence>
<dbReference type="EMBL" id="CP093348">
    <property type="protein sequence ID" value="WOH05138.1"/>
    <property type="molecule type" value="Genomic_DNA"/>
</dbReference>
<comment type="function">
    <text evidence="5">May act as a carbohydrate transporter.</text>
</comment>
<accession>A0A164VWP7</accession>
<protein>
    <submittedName>
        <fullName evidence="6">Uncharacterized protein</fullName>
    </submittedName>
</protein>
<dbReference type="InterPro" id="IPR039391">
    <property type="entry name" value="Phytocyanin-like"/>
</dbReference>
<reference evidence="6" key="1">
    <citation type="journal article" date="2016" name="Nat. Genet.">
        <title>A high-quality carrot genome assembly provides new insights into carotenoid accumulation and asterid genome evolution.</title>
        <authorList>
            <person name="Iorizzo M."/>
            <person name="Ellison S."/>
            <person name="Senalik D."/>
            <person name="Zeng P."/>
            <person name="Satapoomin P."/>
            <person name="Huang J."/>
            <person name="Bowman M."/>
            <person name="Iovene M."/>
            <person name="Sanseverino W."/>
            <person name="Cavagnaro P."/>
            <person name="Yildiz M."/>
            <person name="Macko-Podgorni A."/>
            <person name="Moranska E."/>
            <person name="Grzebelus E."/>
            <person name="Grzebelus D."/>
            <person name="Ashrafi H."/>
            <person name="Zheng Z."/>
            <person name="Cheng S."/>
            <person name="Spooner D."/>
            <person name="Van Deynze A."/>
            <person name="Simon P."/>
        </authorList>
    </citation>
    <scope>NUCLEOTIDE SEQUENCE</scope>
    <source>
        <tissue evidence="6">Leaf</tissue>
    </source>
</reference>
<name>A0A164VWP7_DAUCS</name>
<dbReference type="SUPFAM" id="SSF49503">
    <property type="entry name" value="Cupredoxins"/>
    <property type="match status" value="1"/>
</dbReference>
<evidence type="ECO:0000256" key="5">
    <source>
        <dbReference type="ARBA" id="ARBA00037626"/>
    </source>
</evidence>
<proteinExistence type="inferred from homology"/>
<dbReference type="PANTHER" id="PTHR33021:SF547">
    <property type="entry name" value="OS03G0758500 PROTEIN"/>
    <property type="match status" value="1"/>
</dbReference>
<dbReference type="Pfam" id="PF02298">
    <property type="entry name" value="Cu_bind_like"/>
    <property type="match status" value="1"/>
</dbReference>
<dbReference type="Gene3D" id="2.60.40.420">
    <property type="entry name" value="Cupredoxins - blue copper proteins"/>
    <property type="match status" value="1"/>
</dbReference>
<keyword evidence="3" id="KW-0325">Glycoprotein</keyword>
<evidence type="ECO:0000313" key="7">
    <source>
        <dbReference type="Proteomes" id="UP000077755"/>
    </source>
</evidence>
<dbReference type="InterPro" id="IPR008972">
    <property type="entry name" value="Cupredoxin"/>
</dbReference>
<dbReference type="PROSITE" id="PS51485">
    <property type="entry name" value="PHYTOCYANIN"/>
    <property type="match status" value="1"/>
</dbReference>
<sequence length="172" mass="19144">MSCSVRWTAVISVAVMLIVVADGRDPVLHRVGGSLGWTYNTVNYTEWSLHQTPPFYVGDWLLFAYDKHQYNVLEVNQTSYEKCNDQGFIKNITKGGKDVFNLTEAKTYYFLSGGGYCYQGMKLSVEVLDYSRLASAPTPPNSSPPRSFGTVITCIILSILLAFIAPLPWAVV</sequence>
<evidence type="ECO:0000313" key="6">
    <source>
        <dbReference type="EMBL" id="WOH05138.1"/>
    </source>
</evidence>
<keyword evidence="7" id="KW-1185">Reference proteome</keyword>
<evidence type="ECO:0000256" key="3">
    <source>
        <dbReference type="ARBA" id="ARBA00023180"/>
    </source>
</evidence>
<dbReference type="GO" id="GO:0005886">
    <property type="term" value="C:plasma membrane"/>
    <property type="evidence" value="ECO:0007669"/>
    <property type="project" value="TreeGrafter"/>
</dbReference>